<feature type="transmembrane region" description="Helical" evidence="2">
    <location>
        <begin position="91"/>
        <end position="108"/>
    </location>
</feature>
<evidence type="ECO:0000256" key="2">
    <source>
        <dbReference type="SAM" id="Phobius"/>
    </source>
</evidence>
<comment type="caution">
    <text evidence="3">The sequence shown here is derived from an EMBL/GenBank/DDBJ whole genome shotgun (WGS) entry which is preliminary data.</text>
</comment>
<dbReference type="Proteomes" id="UP000367750">
    <property type="component" value="Unassembled WGS sequence"/>
</dbReference>
<organism evidence="3 4">
    <name type="scientific">Paenibacillus spiritus</name>
    <dbReference type="NCBI Taxonomy" id="2496557"/>
    <lineage>
        <taxon>Bacteria</taxon>
        <taxon>Bacillati</taxon>
        <taxon>Bacillota</taxon>
        <taxon>Bacilli</taxon>
        <taxon>Bacillales</taxon>
        <taxon>Paenibacillaceae</taxon>
        <taxon>Paenibacillus</taxon>
    </lineage>
</organism>
<accession>A0A5J5G282</accession>
<evidence type="ECO:0000256" key="1">
    <source>
        <dbReference type="SAM" id="MobiDB-lite"/>
    </source>
</evidence>
<feature type="region of interest" description="Disordered" evidence="1">
    <location>
        <begin position="1"/>
        <end position="87"/>
    </location>
</feature>
<dbReference type="EMBL" id="VYKK01000020">
    <property type="protein sequence ID" value="KAA9001005.1"/>
    <property type="molecule type" value="Genomic_DNA"/>
</dbReference>
<proteinExistence type="predicted"/>
<keyword evidence="2" id="KW-0472">Membrane</keyword>
<dbReference type="OrthoDB" id="6556312at2"/>
<feature type="compositionally biased region" description="Basic and acidic residues" evidence="1">
    <location>
        <begin position="1"/>
        <end position="18"/>
    </location>
</feature>
<sequence>MTDREQGREHPNPAERGRAATSGGSGGRTGGPRRGEGPVRESLQRRPSFRESSARETFDRESSDREPSDRELSGREAAGGRGRNRKKNRPAFWAGMTALLMLAVYLVTDGSTAGMEDVRSNGIGRGLSAGVQLASADSSAGLAPRDFDLKMKAGITSARVLVWDFAAEDGDVVTIKVNGTAVSENVGIFHKPVAVDVPVPCRIEVVGVKDGGGGITYGIKIPGAVSGSAYFNAAPVGSANTYTLTGQ</sequence>
<dbReference type="RefSeq" id="WP_150458921.1">
    <property type="nucleotide sequence ID" value="NZ_VYKK01000020.1"/>
</dbReference>
<keyword evidence="4" id="KW-1185">Reference proteome</keyword>
<keyword evidence="2" id="KW-0812">Transmembrane</keyword>
<protein>
    <submittedName>
        <fullName evidence="3">Uncharacterized protein</fullName>
    </submittedName>
</protein>
<gene>
    <name evidence="3" type="ORF">F4V43_14260</name>
</gene>
<evidence type="ECO:0000313" key="4">
    <source>
        <dbReference type="Proteomes" id="UP000367750"/>
    </source>
</evidence>
<reference evidence="3 4" key="1">
    <citation type="submission" date="2019-09" db="EMBL/GenBank/DDBJ databases">
        <title>Bacillus ochoae sp. nov., Paenibacillus whitsoniae sp. nov., Paenibacillus spiritus sp. nov. Isolated from the Mars Exploration Rover during spacecraft assembly.</title>
        <authorList>
            <person name="Seuylemezian A."/>
            <person name="Vaishampayan P."/>
        </authorList>
    </citation>
    <scope>NUCLEOTIDE SEQUENCE [LARGE SCALE GENOMIC DNA]</scope>
    <source>
        <strain evidence="3 4">MER_111</strain>
    </source>
</reference>
<dbReference type="AlphaFoldDB" id="A0A5J5G282"/>
<name>A0A5J5G282_9BACL</name>
<evidence type="ECO:0000313" key="3">
    <source>
        <dbReference type="EMBL" id="KAA9001005.1"/>
    </source>
</evidence>
<feature type="compositionally biased region" description="Gly residues" evidence="1">
    <location>
        <begin position="23"/>
        <end position="32"/>
    </location>
</feature>
<feature type="compositionally biased region" description="Basic and acidic residues" evidence="1">
    <location>
        <begin position="33"/>
        <end position="74"/>
    </location>
</feature>
<keyword evidence="2" id="KW-1133">Transmembrane helix</keyword>